<feature type="binding site" evidence="12">
    <location>
        <position position="280"/>
    </location>
    <ligand>
        <name>Zn(2+)</name>
        <dbReference type="ChEBI" id="CHEBI:29105"/>
        <note>catalytic</note>
    </ligand>
</feature>
<feature type="transmembrane region" description="Helical" evidence="14">
    <location>
        <begin position="105"/>
        <end position="126"/>
    </location>
</feature>
<dbReference type="FunFam" id="3.30.2010.10:FF:000002">
    <property type="entry name" value="CAAX prenyl protease"/>
    <property type="match status" value="1"/>
</dbReference>
<comment type="subcellular location">
    <subcellularLocation>
        <location evidence="1">Endoplasmic reticulum membrane</location>
        <topology evidence="1">Multi-pass membrane protein</topology>
    </subcellularLocation>
</comment>
<accession>A0A1H8A6K0</accession>
<keyword evidence="7 12" id="KW-0862">Zinc</keyword>
<feature type="transmembrane region" description="Helical" evidence="14">
    <location>
        <begin position="329"/>
        <end position="349"/>
    </location>
</feature>
<dbReference type="EMBL" id="FOBS01000031">
    <property type="protein sequence ID" value="SEM66193.1"/>
    <property type="molecule type" value="Genomic_DNA"/>
</dbReference>
<evidence type="ECO:0000256" key="13">
    <source>
        <dbReference type="RuleBase" id="RU003983"/>
    </source>
</evidence>
<dbReference type="GO" id="GO:0046872">
    <property type="term" value="F:metal ion binding"/>
    <property type="evidence" value="ECO:0007669"/>
    <property type="project" value="UniProtKB-KW"/>
</dbReference>
<dbReference type="InterPro" id="IPR027057">
    <property type="entry name" value="CAXX_Prtase_1"/>
</dbReference>
<comment type="similarity">
    <text evidence="13">Belongs to the peptidase M48 family.</text>
</comment>
<dbReference type="Pfam" id="PF16491">
    <property type="entry name" value="Peptidase_M48_N"/>
    <property type="match status" value="1"/>
</dbReference>
<keyword evidence="8 14" id="KW-1133">Transmembrane helix</keyword>
<feature type="active site" description="Proton donor" evidence="11">
    <location>
        <position position="362"/>
    </location>
</feature>
<sequence length="418" mass="47855">MISFNSLLLIFLTFFLLRVLLRELLTLFNIRHLQRHGRQVPEMLRDEIDEATLSRMTDYTVTSSRFTTFEEIVDDLITLAVLLTGLLPWLTGLLAGWKLPFVPSGLLFFGFLALASGIVGIPFDLYRTFGIEKRYGFSTMTFRLWVTDLLKNLGVSTILMGLLGGAFLSLIHYAEESWWIWSWLLFASFQLLMLWLYPVVIAPLFNRYEPIQDTNLREAVMDLANRAGLEVSGIYQVDEGKRSRHTNAYFTGLGKTRRIVLYDTLLASSPPEEILAVLAHEIGHWKKRHILKQLIFMEIASLGLFYLFSLLLSWPLLYATFGFPQPVTYAGLLLIGILVGPFFFFLNPLGAAVLRRFEREADDYSRTLTGTAIPMISALKRLAKDNLSNLFPHPLYVQFYYSHPPLLERIGRLLAPSR</sequence>
<feature type="transmembrane region" description="Helical" evidence="14">
    <location>
        <begin position="294"/>
        <end position="317"/>
    </location>
</feature>
<keyword evidence="9 13" id="KW-0482">Metalloprotease</keyword>
<evidence type="ECO:0000256" key="10">
    <source>
        <dbReference type="ARBA" id="ARBA00023136"/>
    </source>
</evidence>
<evidence type="ECO:0000256" key="9">
    <source>
        <dbReference type="ARBA" id="ARBA00023049"/>
    </source>
</evidence>
<evidence type="ECO:0000313" key="18">
    <source>
        <dbReference type="Proteomes" id="UP000198744"/>
    </source>
</evidence>
<evidence type="ECO:0000259" key="16">
    <source>
        <dbReference type="Pfam" id="PF16491"/>
    </source>
</evidence>
<feature type="domain" description="CAAX prenyl protease 1 N-terminal" evidence="16">
    <location>
        <begin position="30"/>
        <end position="207"/>
    </location>
</feature>
<evidence type="ECO:0000256" key="2">
    <source>
        <dbReference type="ARBA" id="ARBA00022670"/>
    </source>
</evidence>
<evidence type="ECO:0000256" key="11">
    <source>
        <dbReference type="PIRSR" id="PIRSR627057-1"/>
    </source>
</evidence>
<dbReference type="OrthoDB" id="9781930at2"/>
<dbReference type="GO" id="GO:0004222">
    <property type="term" value="F:metalloendopeptidase activity"/>
    <property type="evidence" value="ECO:0007669"/>
    <property type="project" value="InterPro"/>
</dbReference>
<dbReference type="PANTHER" id="PTHR10120">
    <property type="entry name" value="CAAX PRENYL PROTEASE 1"/>
    <property type="match status" value="1"/>
</dbReference>
<keyword evidence="6" id="KW-0256">Endoplasmic reticulum</keyword>
<keyword evidence="3 14" id="KW-0812">Transmembrane</keyword>
<feature type="domain" description="Peptidase M48" evidence="15">
    <location>
        <begin position="211"/>
        <end position="415"/>
    </location>
</feature>
<feature type="transmembrane region" description="Helical" evidence="14">
    <location>
        <begin position="153"/>
        <end position="174"/>
    </location>
</feature>
<evidence type="ECO:0000256" key="6">
    <source>
        <dbReference type="ARBA" id="ARBA00022824"/>
    </source>
</evidence>
<comment type="cofactor">
    <cofactor evidence="12 13">
        <name>Zn(2+)</name>
        <dbReference type="ChEBI" id="CHEBI:29105"/>
    </cofactor>
    <text evidence="12 13">Binds 1 zinc ion per subunit.</text>
</comment>
<dbReference type="CDD" id="cd07343">
    <property type="entry name" value="M48A_Zmpste24p_like"/>
    <property type="match status" value="1"/>
</dbReference>
<feature type="transmembrane region" description="Helical" evidence="14">
    <location>
        <begin position="180"/>
        <end position="205"/>
    </location>
</feature>
<name>A0A1H8A6K0_9BACT</name>
<evidence type="ECO:0000256" key="14">
    <source>
        <dbReference type="SAM" id="Phobius"/>
    </source>
</evidence>
<dbReference type="InterPro" id="IPR032456">
    <property type="entry name" value="Peptidase_M48_N"/>
</dbReference>
<evidence type="ECO:0000256" key="7">
    <source>
        <dbReference type="ARBA" id="ARBA00022833"/>
    </source>
</evidence>
<keyword evidence="10 14" id="KW-0472">Membrane</keyword>
<dbReference type="GO" id="GO:0071586">
    <property type="term" value="P:CAAX-box protein processing"/>
    <property type="evidence" value="ECO:0007669"/>
    <property type="project" value="InterPro"/>
</dbReference>
<dbReference type="InterPro" id="IPR001915">
    <property type="entry name" value="Peptidase_M48"/>
</dbReference>
<evidence type="ECO:0000256" key="1">
    <source>
        <dbReference type="ARBA" id="ARBA00004477"/>
    </source>
</evidence>
<organism evidence="17 18">
    <name type="scientific">Syntrophus gentianae</name>
    <dbReference type="NCBI Taxonomy" id="43775"/>
    <lineage>
        <taxon>Bacteria</taxon>
        <taxon>Pseudomonadati</taxon>
        <taxon>Thermodesulfobacteriota</taxon>
        <taxon>Syntrophia</taxon>
        <taxon>Syntrophales</taxon>
        <taxon>Syntrophaceae</taxon>
        <taxon>Syntrophus</taxon>
    </lineage>
</organism>
<evidence type="ECO:0000256" key="3">
    <source>
        <dbReference type="ARBA" id="ARBA00022692"/>
    </source>
</evidence>
<protein>
    <submittedName>
        <fullName evidence="17">STE24 endopeptidase</fullName>
    </submittedName>
</protein>
<keyword evidence="18" id="KW-1185">Reference proteome</keyword>
<evidence type="ECO:0000256" key="5">
    <source>
        <dbReference type="ARBA" id="ARBA00022801"/>
    </source>
</evidence>
<dbReference type="STRING" id="43775.SAMN04489760_13124"/>
<dbReference type="Pfam" id="PF01435">
    <property type="entry name" value="Peptidase_M48"/>
    <property type="match status" value="1"/>
</dbReference>
<evidence type="ECO:0000256" key="8">
    <source>
        <dbReference type="ARBA" id="ARBA00022989"/>
    </source>
</evidence>
<dbReference type="Gene3D" id="3.30.2010.10">
    <property type="entry name" value="Metalloproteases ('zincins'), catalytic domain"/>
    <property type="match status" value="1"/>
</dbReference>
<feature type="transmembrane region" description="Helical" evidence="14">
    <location>
        <begin position="76"/>
        <end position="99"/>
    </location>
</feature>
<keyword evidence="5 13" id="KW-0378">Hydrolase</keyword>
<evidence type="ECO:0000256" key="12">
    <source>
        <dbReference type="PIRSR" id="PIRSR627057-2"/>
    </source>
</evidence>
<feature type="binding site" evidence="12">
    <location>
        <position position="284"/>
    </location>
    <ligand>
        <name>Zn(2+)</name>
        <dbReference type="ChEBI" id="CHEBI:29105"/>
        <note>catalytic</note>
    </ligand>
</feature>
<keyword evidence="2 13" id="KW-0645">Protease</keyword>
<dbReference type="Proteomes" id="UP000198744">
    <property type="component" value="Unassembled WGS sequence"/>
</dbReference>
<proteinExistence type="inferred from homology"/>
<feature type="transmembrane region" description="Helical" evidence="14">
    <location>
        <begin position="6"/>
        <end position="25"/>
    </location>
</feature>
<gene>
    <name evidence="17" type="ORF">SAMN04489760_13124</name>
</gene>
<evidence type="ECO:0000313" key="17">
    <source>
        <dbReference type="EMBL" id="SEM66193.1"/>
    </source>
</evidence>
<dbReference type="RefSeq" id="WP_093884526.1">
    <property type="nucleotide sequence ID" value="NZ_FOBS01000031.1"/>
</dbReference>
<evidence type="ECO:0000256" key="4">
    <source>
        <dbReference type="ARBA" id="ARBA00022723"/>
    </source>
</evidence>
<evidence type="ECO:0000259" key="15">
    <source>
        <dbReference type="Pfam" id="PF01435"/>
    </source>
</evidence>
<keyword evidence="4 12" id="KW-0479">Metal-binding</keyword>
<reference evidence="17 18" key="1">
    <citation type="submission" date="2016-10" db="EMBL/GenBank/DDBJ databases">
        <authorList>
            <person name="de Groot N.N."/>
        </authorList>
    </citation>
    <scope>NUCLEOTIDE SEQUENCE [LARGE SCALE GENOMIC DNA]</scope>
    <source>
        <strain evidence="17 18">DSM 8423</strain>
    </source>
</reference>
<dbReference type="AlphaFoldDB" id="A0A1H8A6K0"/>
<feature type="binding site" evidence="12">
    <location>
        <position position="358"/>
    </location>
    <ligand>
        <name>Zn(2+)</name>
        <dbReference type="ChEBI" id="CHEBI:29105"/>
        <note>catalytic</note>
    </ligand>
</feature>
<feature type="active site" evidence="11">
    <location>
        <position position="281"/>
    </location>
</feature>